<dbReference type="InterPro" id="IPR005907">
    <property type="entry name" value="G1P_thy_trans_s"/>
</dbReference>
<dbReference type="GO" id="GO:0008879">
    <property type="term" value="F:glucose-1-phosphate thymidylyltransferase activity"/>
    <property type="evidence" value="ECO:0007669"/>
    <property type="project" value="UniProtKB-EC"/>
</dbReference>
<dbReference type="Pfam" id="PF00483">
    <property type="entry name" value="NTP_transferase"/>
    <property type="match status" value="1"/>
</dbReference>
<keyword evidence="6 9" id="KW-0479">Metal-binding</keyword>
<keyword evidence="5 9" id="KW-0548">Nucleotidyltransferase</keyword>
<accession>A0AAU6PYI8</accession>
<evidence type="ECO:0000256" key="4">
    <source>
        <dbReference type="ARBA" id="ARBA00022679"/>
    </source>
</evidence>
<reference evidence="11" key="1">
    <citation type="submission" date="2024-03" db="EMBL/GenBank/DDBJ databases">
        <title>Deinococcus weizhi sp. nov., isolated from human skin.</title>
        <authorList>
            <person name="Wei Z."/>
            <person name="Tian F."/>
            <person name="Yang C."/>
            <person name="Xin L.T."/>
            <person name="Wen Z.J."/>
            <person name="Lan K.C."/>
            <person name="Yu L."/>
            <person name="Zhe W."/>
            <person name="Dan F.D."/>
            <person name="Jun W."/>
            <person name="Rui Z."/>
            <person name="Yong X.J."/>
            <person name="Ting Y."/>
            <person name="Wei X."/>
            <person name="Xu Z.G."/>
            <person name="Xin Z."/>
            <person name="Dong F.G."/>
            <person name="Ni X.M."/>
            <person name="Zheng M.G."/>
            <person name="Chun Y."/>
            <person name="Qian W.X."/>
        </authorList>
    </citation>
    <scope>NUCLEOTIDE SEQUENCE</scope>
    <source>
        <strain evidence="11">VB142</strain>
    </source>
</reference>
<evidence type="ECO:0000256" key="7">
    <source>
        <dbReference type="ARBA" id="ARBA00022842"/>
    </source>
</evidence>
<evidence type="ECO:0000256" key="9">
    <source>
        <dbReference type="RuleBase" id="RU003706"/>
    </source>
</evidence>
<keyword evidence="7 9" id="KW-0460">Magnesium</keyword>
<dbReference type="SUPFAM" id="SSF53448">
    <property type="entry name" value="Nucleotide-diphospho-sugar transferases"/>
    <property type="match status" value="1"/>
</dbReference>
<dbReference type="PANTHER" id="PTHR43532:SF1">
    <property type="entry name" value="GLUCOSE-1-PHOSPHATE THYMIDYLYLTRANSFERASE 1"/>
    <property type="match status" value="1"/>
</dbReference>
<comment type="cofactor">
    <cofactor evidence="1">
        <name>Mg(2+)</name>
        <dbReference type="ChEBI" id="CHEBI:18420"/>
    </cofactor>
</comment>
<organism evidence="11">
    <name type="scientific">Deinococcus sp. VB142</name>
    <dbReference type="NCBI Taxonomy" id="3112952"/>
    <lineage>
        <taxon>Bacteria</taxon>
        <taxon>Thermotogati</taxon>
        <taxon>Deinococcota</taxon>
        <taxon>Deinococci</taxon>
        <taxon>Deinococcales</taxon>
        <taxon>Deinococcaceae</taxon>
        <taxon>Deinococcus</taxon>
    </lineage>
</organism>
<proteinExistence type="inferred from homology"/>
<dbReference type="NCBIfam" id="TIGR01207">
    <property type="entry name" value="rmlA"/>
    <property type="match status" value="1"/>
</dbReference>
<dbReference type="AlphaFoldDB" id="A0AAU6PYI8"/>
<comment type="catalytic activity">
    <reaction evidence="8 9">
        <text>dTTP + alpha-D-glucose 1-phosphate + H(+) = dTDP-alpha-D-glucose + diphosphate</text>
        <dbReference type="Rhea" id="RHEA:15225"/>
        <dbReference type="ChEBI" id="CHEBI:15378"/>
        <dbReference type="ChEBI" id="CHEBI:33019"/>
        <dbReference type="ChEBI" id="CHEBI:37568"/>
        <dbReference type="ChEBI" id="CHEBI:57477"/>
        <dbReference type="ChEBI" id="CHEBI:58601"/>
        <dbReference type="EC" id="2.7.7.24"/>
    </reaction>
</comment>
<gene>
    <name evidence="11" type="primary">rfbA</name>
    <name evidence="11" type="ORF">WDJ50_07755</name>
</gene>
<dbReference type="InterPro" id="IPR005835">
    <property type="entry name" value="NTP_transferase_dom"/>
</dbReference>
<dbReference type="PANTHER" id="PTHR43532">
    <property type="entry name" value="GLUCOSE-1-PHOSPHATE THYMIDYLYLTRANSFERASE"/>
    <property type="match status" value="1"/>
</dbReference>
<comment type="function">
    <text evidence="9">Catalyzes the formation of dTDP-glucose, from dTTP and glucose 1-phosphate, as well as its pyrophosphorolysis.</text>
</comment>
<name>A0AAU6PYI8_9DEIO</name>
<dbReference type="GO" id="GO:0046872">
    <property type="term" value="F:metal ion binding"/>
    <property type="evidence" value="ECO:0007669"/>
    <property type="project" value="UniProtKB-KW"/>
</dbReference>
<feature type="domain" description="Nucleotidyl transferase" evidence="10">
    <location>
        <begin position="6"/>
        <end position="242"/>
    </location>
</feature>
<dbReference type="FunFam" id="3.90.550.10:FF:000023">
    <property type="entry name" value="Glucose-1-phosphate thymidylyltransferase"/>
    <property type="match status" value="1"/>
</dbReference>
<evidence type="ECO:0000313" key="11">
    <source>
        <dbReference type="EMBL" id="WYF43327.1"/>
    </source>
</evidence>
<dbReference type="Gene3D" id="3.90.550.10">
    <property type="entry name" value="Spore Coat Polysaccharide Biosynthesis Protein SpsA, Chain A"/>
    <property type="match status" value="1"/>
</dbReference>
<evidence type="ECO:0000256" key="8">
    <source>
        <dbReference type="ARBA" id="ARBA00049336"/>
    </source>
</evidence>
<dbReference type="RefSeq" id="WP_339093904.1">
    <property type="nucleotide sequence ID" value="NZ_CP149782.1"/>
</dbReference>
<keyword evidence="4 9" id="KW-0808">Transferase</keyword>
<dbReference type="InterPro" id="IPR029044">
    <property type="entry name" value="Nucleotide-diphossugar_trans"/>
</dbReference>
<sequence length="296" mass="32846">MSPQRKGIILAGGSGTRLYPATLAVSKQLLPIYDKPMIYYPLTTLMLGGMRDILIISTPDDTPRFQQLLGDGSQWGINLEYAVQPSPDGLAQAFIIGEKFIQGHPSALILGDNIFHGNDLSELMQSASKKEGGATVFAYQVSDPERYGVVDFDESGKALSIEEKPAQPKSDFAVTGLYFYDERVAEIAKQIQPSARGELEITDLNNVYLQEGTLDVQLMRRGFAWLDTGTHESMLEASLFVQTIEHRQGLKIASPEEIAWRNGWMSTEALLEQAQKLKKNQYGKYLIKIAGEKFHG</sequence>
<evidence type="ECO:0000256" key="6">
    <source>
        <dbReference type="ARBA" id="ARBA00022723"/>
    </source>
</evidence>
<evidence type="ECO:0000256" key="2">
    <source>
        <dbReference type="ARBA" id="ARBA00010480"/>
    </source>
</evidence>
<dbReference type="CDD" id="cd02538">
    <property type="entry name" value="G1P_TT_short"/>
    <property type="match status" value="1"/>
</dbReference>
<evidence type="ECO:0000256" key="1">
    <source>
        <dbReference type="ARBA" id="ARBA00001946"/>
    </source>
</evidence>
<evidence type="ECO:0000259" key="10">
    <source>
        <dbReference type="Pfam" id="PF00483"/>
    </source>
</evidence>
<dbReference type="EMBL" id="CP149782">
    <property type="protein sequence ID" value="WYF43327.1"/>
    <property type="molecule type" value="Genomic_DNA"/>
</dbReference>
<dbReference type="EC" id="2.7.7.24" evidence="3 9"/>
<evidence type="ECO:0000256" key="3">
    <source>
        <dbReference type="ARBA" id="ARBA00012461"/>
    </source>
</evidence>
<protein>
    <recommendedName>
        <fullName evidence="3 9">Glucose-1-phosphate thymidylyltransferase</fullName>
        <ecNumber evidence="3 9">2.7.7.24</ecNumber>
    </recommendedName>
</protein>
<evidence type="ECO:0000256" key="5">
    <source>
        <dbReference type="ARBA" id="ARBA00022695"/>
    </source>
</evidence>
<comment type="similarity">
    <text evidence="2 9">Belongs to the glucose-1-phosphate thymidylyltransferase family.</text>
</comment>